<dbReference type="PROSITE" id="PS50004">
    <property type="entry name" value="C2"/>
    <property type="match status" value="1"/>
</dbReference>
<dbReference type="PANTHER" id="PTHR46502:SF2">
    <property type="entry name" value="16 KDA PHLOEM PROTEIN 2"/>
    <property type="match status" value="1"/>
</dbReference>
<dbReference type="InterPro" id="IPR035892">
    <property type="entry name" value="C2_domain_sf"/>
</dbReference>
<feature type="compositionally biased region" description="Polar residues" evidence="3">
    <location>
        <begin position="411"/>
        <end position="425"/>
    </location>
</feature>
<organism evidence="5 6">
    <name type="scientific">Candida maltosa (strain Xu316)</name>
    <name type="common">Yeast</name>
    <dbReference type="NCBI Taxonomy" id="1245528"/>
    <lineage>
        <taxon>Eukaryota</taxon>
        <taxon>Fungi</taxon>
        <taxon>Dikarya</taxon>
        <taxon>Ascomycota</taxon>
        <taxon>Saccharomycotina</taxon>
        <taxon>Pichiomycetes</taxon>
        <taxon>Debaryomycetaceae</taxon>
        <taxon>Candida/Lodderomyces clade</taxon>
        <taxon>Candida</taxon>
    </lineage>
</organism>
<dbReference type="Proteomes" id="UP000011777">
    <property type="component" value="Unassembled WGS sequence"/>
</dbReference>
<dbReference type="OrthoDB" id="270970at2759"/>
<dbReference type="HOGENOM" id="CLU_505248_0_0_1"/>
<protein>
    <recommendedName>
        <fullName evidence="4">C2 domain-containing protein</fullName>
    </recommendedName>
</protein>
<proteinExistence type="predicted"/>
<feature type="region of interest" description="Disordered" evidence="3">
    <location>
        <begin position="294"/>
        <end position="330"/>
    </location>
</feature>
<evidence type="ECO:0000313" key="6">
    <source>
        <dbReference type="Proteomes" id="UP000011777"/>
    </source>
</evidence>
<feature type="domain" description="C2" evidence="4">
    <location>
        <begin position="9"/>
        <end position="130"/>
    </location>
</feature>
<dbReference type="Pfam" id="PF00168">
    <property type="entry name" value="C2"/>
    <property type="match status" value="1"/>
</dbReference>
<feature type="compositionally biased region" description="Polar residues" evidence="3">
    <location>
        <begin position="301"/>
        <end position="330"/>
    </location>
</feature>
<dbReference type="InterPro" id="IPR037791">
    <property type="entry name" value="C2_fungal_Inn1"/>
</dbReference>
<evidence type="ECO:0000256" key="3">
    <source>
        <dbReference type="SAM" id="MobiDB-lite"/>
    </source>
</evidence>
<evidence type="ECO:0000256" key="2">
    <source>
        <dbReference type="ARBA" id="ARBA00022837"/>
    </source>
</evidence>
<keyword evidence="6" id="KW-1185">Reference proteome</keyword>
<accession>M3K1A4</accession>
<gene>
    <name evidence="5" type="ORF">G210_0919</name>
</gene>
<dbReference type="AlphaFoldDB" id="M3K1A4"/>
<reference evidence="5 6" key="1">
    <citation type="submission" date="2013-02" db="EMBL/GenBank/DDBJ databases">
        <title>Genome sequence of Candida maltosa Xu316, a potential industrial strain for xylitol and ethanol production.</title>
        <authorList>
            <person name="Yu J."/>
            <person name="Wang Q."/>
            <person name="Geng X."/>
            <person name="Bao W."/>
            <person name="He P."/>
            <person name="Cai J."/>
        </authorList>
    </citation>
    <scope>NUCLEOTIDE SEQUENCE [LARGE SCALE GENOMIC DNA]</scope>
    <source>
        <strain evidence="6">Xu316</strain>
    </source>
</reference>
<evidence type="ECO:0000259" key="4">
    <source>
        <dbReference type="PROSITE" id="PS50004"/>
    </source>
</evidence>
<dbReference type="Gene3D" id="2.60.40.150">
    <property type="entry name" value="C2 domain"/>
    <property type="match status" value="1"/>
</dbReference>
<dbReference type="eggNOG" id="ENOG502RDJ2">
    <property type="taxonomic scope" value="Eukaryota"/>
</dbReference>
<evidence type="ECO:0000256" key="1">
    <source>
        <dbReference type="ARBA" id="ARBA00022723"/>
    </source>
</evidence>
<evidence type="ECO:0000313" key="5">
    <source>
        <dbReference type="EMBL" id="EMG48494.1"/>
    </source>
</evidence>
<comment type="caution">
    <text evidence="5">The sequence shown here is derived from an EMBL/GenBank/DDBJ whole genome shotgun (WGS) entry which is preliminary data.</text>
</comment>
<dbReference type="OMA" id="MIYLEMT"/>
<name>M3K1A4_CANMX</name>
<dbReference type="STRING" id="1245528.M3K1A4"/>
<dbReference type="InterPro" id="IPR000008">
    <property type="entry name" value="C2_dom"/>
</dbReference>
<dbReference type="GO" id="GO:0046872">
    <property type="term" value="F:metal ion binding"/>
    <property type="evidence" value="ECO:0007669"/>
    <property type="project" value="UniProtKB-KW"/>
</dbReference>
<feature type="region of interest" description="Disordered" evidence="3">
    <location>
        <begin position="356"/>
        <end position="426"/>
    </location>
</feature>
<dbReference type="EMBL" id="AOGT01001088">
    <property type="protein sequence ID" value="EMG48494.1"/>
    <property type="molecule type" value="Genomic_DNA"/>
</dbReference>
<dbReference type="PANTHER" id="PTHR46502">
    <property type="entry name" value="C2 DOMAIN-CONTAINING"/>
    <property type="match status" value="1"/>
</dbReference>
<keyword evidence="1" id="KW-0479">Metal-binding</keyword>
<dbReference type="CDD" id="cd08681">
    <property type="entry name" value="C2_fungal_Inn1p-like"/>
    <property type="match status" value="1"/>
</dbReference>
<sequence length="574" mass="64601">MYSSSKVSPVTSVNFASDDSYEYPNAADGTLVVMVIKAKHLPNRRKLDKQSPYVVARIGTTAKKTEADFRAGQTPEWTTEMRFELSRERKPVLKIDVLDETKSDPTPIGNAEIDASVIFTNPDNRENGKYIYDKWYDLSLGGKRAGMIYLEMTFYPSAPVLPPKIPIQHSNVVVVNEEDYNPLKHSSRTSSPSKYKDLPCPPFKSSKESHYTPMTSSNSVADDVFVSSENSTTSKSSSVFSKKFLKNSATSSTTSNNREVFVSADSDNLKGKKKYASKFAKFTDKFQSKEPISTLWKGHETTTTTSPNGPKIFSSMNTRRSVSPISNYESTDLDQLQRDISESHILDYPETNHDLSEQYHHQSENNSPPAPPPHLIASEASSTFETPKPKMSRSPQRKPPPPVSKDEKYSPSKTNFNFSNTTSIPFSADSIGVEEDDMPTQVYMLDQRVKSLSFPSEELGAVKINNDEIDPQYYAPTPTEHFNRSQRLQNGGVTKDDLKVDFRTSETGYLGNGNFSPSVFQRAVKHNWDESSDIDYNDFNKPDVPPKIPQGLTEMEYYLLEKDKYLRDIRGNRA</sequence>
<dbReference type="SUPFAM" id="SSF49562">
    <property type="entry name" value="C2 domain (Calcium/lipid-binding domain, CaLB)"/>
    <property type="match status" value="1"/>
</dbReference>
<dbReference type="SMART" id="SM00239">
    <property type="entry name" value="C2"/>
    <property type="match status" value="1"/>
</dbReference>
<keyword evidence="2" id="KW-0106">Calcium</keyword>